<dbReference type="AlphaFoldDB" id="A0A660SGF4"/>
<evidence type="ECO:0000256" key="2">
    <source>
        <dbReference type="ARBA" id="ARBA00001946"/>
    </source>
</evidence>
<dbReference type="EC" id="2.5.1.15" evidence="4"/>
<dbReference type="PROSITE" id="PS50972">
    <property type="entry name" value="PTERIN_BINDING"/>
    <property type="match status" value="1"/>
</dbReference>
<dbReference type="InterPro" id="IPR011005">
    <property type="entry name" value="Dihydropteroate_synth-like_sf"/>
</dbReference>
<dbReference type="PANTHER" id="PTHR20941">
    <property type="entry name" value="FOLATE SYNTHESIS PROTEINS"/>
    <property type="match status" value="1"/>
</dbReference>
<dbReference type="Gene3D" id="3.20.20.20">
    <property type="entry name" value="Dihydropteroate synthase-like"/>
    <property type="match status" value="1"/>
</dbReference>
<evidence type="ECO:0000256" key="8">
    <source>
        <dbReference type="ARBA" id="ARBA00022909"/>
    </source>
</evidence>
<sequence length="280" mass="31848">MIWRGNGFKFDLTDRVLVMGIINLSPDSFYQNSYYAPDRIIEVALQMEEDGADIIDIGAQSTRPGADEIPIEEEKRRIRAVLPRLAEMVSIPISVDTYRARIAEYALNHGAKIINDISALRFDQKMVTVVKKYDCGIVIMHIRGKPKDMQKNPEYRDVVREVYTHLRSRLDYLRSAGIDLNRVVIDPGLGFGKRLEHNYILIRNLTTFSDLGRPILVGISRKSFTGVPLNIPPQERLATSIALETIAIMNGAKILRVHDVKEVNRVVRIIKEFTRCQSSV</sequence>
<evidence type="ECO:0000256" key="3">
    <source>
        <dbReference type="ARBA" id="ARBA00004763"/>
    </source>
</evidence>
<dbReference type="Pfam" id="PF00809">
    <property type="entry name" value="Pterin_bind"/>
    <property type="match status" value="1"/>
</dbReference>
<protein>
    <recommendedName>
        <fullName evidence="4">dihydropteroate synthase</fullName>
        <ecNumber evidence="4">2.5.1.15</ecNumber>
    </recommendedName>
</protein>
<evidence type="ECO:0000256" key="4">
    <source>
        <dbReference type="ARBA" id="ARBA00012458"/>
    </source>
</evidence>
<reference evidence="10 11" key="1">
    <citation type="submission" date="2018-06" db="EMBL/GenBank/DDBJ databases">
        <title>Extensive metabolic versatility and redundancy in microbially diverse, dynamic hydrothermal sediments.</title>
        <authorList>
            <person name="Dombrowski N."/>
            <person name="Teske A."/>
            <person name="Baker B.J."/>
        </authorList>
    </citation>
    <scope>NUCLEOTIDE SEQUENCE [LARGE SCALE GENOMIC DNA]</scope>
    <source>
        <strain evidence="10">B36_G15</strain>
    </source>
</reference>
<evidence type="ECO:0000313" key="11">
    <source>
        <dbReference type="Proteomes" id="UP000268469"/>
    </source>
</evidence>
<dbReference type="PANTHER" id="PTHR20941:SF1">
    <property type="entry name" value="FOLIC ACID SYNTHESIS PROTEIN FOL1"/>
    <property type="match status" value="1"/>
</dbReference>
<feature type="domain" description="Pterin-binding" evidence="9">
    <location>
        <begin position="16"/>
        <end position="268"/>
    </location>
</feature>
<dbReference type="PROSITE" id="PS00793">
    <property type="entry name" value="DHPS_2"/>
    <property type="match status" value="1"/>
</dbReference>
<evidence type="ECO:0000256" key="1">
    <source>
        <dbReference type="ARBA" id="ARBA00000012"/>
    </source>
</evidence>
<keyword evidence="8" id="KW-0289">Folate biosynthesis</keyword>
<dbReference type="GO" id="GO:0046872">
    <property type="term" value="F:metal ion binding"/>
    <property type="evidence" value="ECO:0007669"/>
    <property type="project" value="UniProtKB-KW"/>
</dbReference>
<dbReference type="InterPro" id="IPR000489">
    <property type="entry name" value="Pterin-binding_dom"/>
</dbReference>
<dbReference type="EMBL" id="QNBE01000062">
    <property type="protein sequence ID" value="RKX69878.1"/>
    <property type="molecule type" value="Genomic_DNA"/>
</dbReference>
<dbReference type="GO" id="GO:0046656">
    <property type="term" value="P:folic acid biosynthetic process"/>
    <property type="evidence" value="ECO:0007669"/>
    <property type="project" value="UniProtKB-KW"/>
</dbReference>
<evidence type="ECO:0000256" key="5">
    <source>
        <dbReference type="ARBA" id="ARBA00022679"/>
    </source>
</evidence>
<comment type="pathway">
    <text evidence="3">Cofactor biosynthesis; tetrahydrofolate biosynthesis; 7,8-dihydrofolate from 2-amino-4-hydroxy-6-hydroxymethyl-7,8-dihydropteridine diphosphate and 4-aminobenzoate: step 1/2.</text>
</comment>
<evidence type="ECO:0000256" key="6">
    <source>
        <dbReference type="ARBA" id="ARBA00022723"/>
    </source>
</evidence>
<organism evidence="10 11">
    <name type="scientific">candidate division WOR-3 bacterium</name>
    <dbReference type="NCBI Taxonomy" id="2052148"/>
    <lineage>
        <taxon>Bacteria</taxon>
        <taxon>Bacteria division WOR-3</taxon>
    </lineage>
</organism>
<dbReference type="InterPro" id="IPR006390">
    <property type="entry name" value="DHP_synth_dom"/>
</dbReference>
<dbReference type="InterPro" id="IPR045031">
    <property type="entry name" value="DHP_synth-like"/>
</dbReference>
<keyword evidence="6" id="KW-0479">Metal-binding</keyword>
<accession>A0A660SGF4</accession>
<dbReference type="Proteomes" id="UP000268469">
    <property type="component" value="Unassembled WGS sequence"/>
</dbReference>
<comment type="cofactor">
    <cofactor evidence="2">
        <name>Mg(2+)</name>
        <dbReference type="ChEBI" id="CHEBI:18420"/>
    </cofactor>
</comment>
<comment type="caution">
    <text evidence="10">The sequence shown here is derived from an EMBL/GenBank/DDBJ whole genome shotgun (WGS) entry which is preliminary data.</text>
</comment>
<dbReference type="CDD" id="cd00739">
    <property type="entry name" value="DHPS"/>
    <property type="match status" value="1"/>
</dbReference>
<keyword evidence="5 10" id="KW-0808">Transferase</keyword>
<gene>
    <name evidence="10" type="primary">folP</name>
    <name evidence="10" type="ORF">DRP53_06855</name>
</gene>
<dbReference type="GO" id="GO:0046654">
    <property type="term" value="P:tetrahydrofolate biosynthetic process"/>
    <property type="evidence" value="ECO:0007669"/>
    <property type="project" value="TreeGrafter"/>
</dbReference>
<keyword evidence="7" id="KW-0460">Magnesium</keyword>
<proteinExistence type="predicted"/>
<evidence type="ECO:0000313" key="10">
    <source>
        <dbReference type="EMBL" id="RKX69878.1"/>
    </source>
</evidence>
<comment type="catalytic activity">
    <reaction evidence="1">
        <text>(7,8-dihydropterin-6-yl)methyl diphosphate + 4-aminobenzoate = 7,8-dihydropteroate + diphosphate</text>
        <dbReference type="Rhea" id="RHEA:19949"/>
        <dbReference type="ChEBI" id="CHEBI:17836"/>
        <dbReference type="ChEBI" id="CHEBI:17839"/>
        <dbReference type="ChEBI" id="CHEBI:33019"/>
        <dbReference type="ChEBI" id="CHEBI:72950"/>
        <dbReference type="EC" id="2.5.1.15"/>
    </reaction>
</comment>
<dbReference type="SUPFAM" id="SSF51717">
    <property type="entry name" value="Dihydropteroate synthetase-like"/>
    <property type="match status" value="1"/>
</dbReference>
<dbReference type="NCBIfam" id="TIGR01496">
    <property type="entry name" value="DHPS"/>
    <property type="match status" value="1"/>
</dbReference>
<dbReference type="GO" id="GO:0004156">
    <property type="term" value="F:dihydropteroate synthase activity"/>
    <property type="evidence" value="ECO:0007669"/>
    <property type="project" value="UniProtKB-EC"/>
</dbReference>
<evidence type="ECO:0000256" key="7">
    <source>
        <dbReference type="ARBA" id="ARBA00022842"/>
    </source>
</evidence>
<name>A0A660SGF4_UNCW3</name>
<dbReference type="GO" id="GO:0005829">
    <property type="term" value="C:cytosol"/>
    <property type="evidence" value="ECO:0007669"/>
    <property type="project" value="TreeGrafter"/>
</dbReference>
<evidence type="ECO:0000259" key="9">
    <source>
        <dbReference type="PROSITE" id="PS50972"/>
    </source>
</evidence>